<protein>
    <submittedName>
        <fullName evidence="8">Uncharacterized protein</fullName>
    </submittedName>
</protein>
<dbReference type="GO" id="GO:0005737">
    <property type="term" value="C:cytoplasm"/>
    <property type="evidence" value="ECO:0007669"/>
    <property type="project" value="UniProtKB-SubCell"/>
</dbReference>
<dbReference type="PANTHER" id="PTHR33347">
    <property type="entry name" value="OSJNBA0091C07.3 PROTEIN"/>
    <property type="match status" value="1"/>
</dbReference>
<feature type="region of interest" description="Disordered" evidence="7">
    <location>
        <begin position="84"/>
        <end position="107"/>
    </location>
</feature>
<sequence length="189" mass="21135">MDISSSQYNSAGESGWTHYLDHSSLSESYFQIRGGIEDHGGKGARVEEEEEGLSMIFDASSGPQHYHEDDGQHYCVNWYPSSSHYTKESEKKNNNKKAKEYGNNQHPSPLYDTVSSPVLNCPKASQKAIKKASFLGNEAVENALDFPPCFSGTKIKKKSKFQKHFSFFEHSLGGKQASKEPVGFDEGWK</sequence>
<evidence type="ECO:0000256" key="1">
    <source>
        <dbReference type="ARBA" id="ARBA00004496"/>
    </source>
</evidence>
<evidence type="ECO:0000256" key="2">
    <source>
        <dbReference type="ARBA" id="ARBA00022490"/>
    </source>
</evidence>
<keyword evidence="4" id="KW-0932">Cytokinin signaling pathway</keyword>
<dbReference type="InterPro" id="IPR044670">
    <property type="entry name" value="SOFL"/>
</dbReference>
<keyword evidence="9" id="KW-1185">Reference proteome</keyword>
<evidence type="ECO:0000256" key="7">
    <source>
        <dbReference type="SAM" id="MobiDB-lite"/>
    </source>
</evidence>
<keyword evidence="2" id="KW-0963">Cytoplasm</keyword>
<evidence type="ECO:0000256" key="5">
    <source>
        <dbReference type="ARBA" id="ARBA00023242"/>
    </source>
</evidence>
<evidence type="ECO:0000313" key="8">
    <source>
        <dbReference type="EMBL" id="RZB51750.1"/>
    </source>
</evidence>
<name>A0A445FS55_GLYSO</name>
<comment type="similarity">
    <text evidence="6">Belongs to the SOFL plant protein family.</text>
</comment>
<organism evidence="8 9">
    <name type="scientific">Glycine soja</name>
    <name type="common">Wild soybean</name>
    <dbReference type="NCBI Taxonomy" id="3848"/>
    <lineage>
        <taxon>Eukaryota</taxon>
        <taxon>Viridiplantae</taxon>
        <taxon>Streptophyta</taxon>
        <taxon>Embryophyta</taxon>
        <taxon>Tracheophyta</taxon>
        <taxon>Spermatophyta</taxon>
        <taxon>Magnoliopsida</taxon>
        <taxon>eudicotyledons</taxon>
        <taxon>Gunneridae</taxon>
        <taxon>Pentapetalae</taxon>
        <taxon>rosids</taxon>
        <taxon>fabids</taxon>
        <taxon>Fabales</taxon>
        <taxon>Fabaceae</taxon>
        <taxon>Papilionoideae</taxon>
        <taxon>50 kb inversion clade</taxon>
        <taxon>NPAAA clade</taxon>
        <taxon>indigoferoid/millettioid clade</taxon>
        <taxon>Phaseoleae</taxon>
        <taxon>Glycine</taxon>
        <taxon>Glycine subgen. Soja</taxon>
    </lineage>
</organism>
<dbReference type="GO" id="GO:0009736">
    <property type="term" value="P:cytokinin-activated signaling pathway"/>
    <property type="evidence" value="ECO:0007669"/>
    <property type="project" value="UniProtKB-KW"/>
</dbReference>
<proteinExistence type="inferred from homology"/>
<dbReference type="Proteomes" id="UP000289340">
    <property type="component" value="Chromosome 18"/>
</dbReference>
<dbReference type="GO" id="GO:0009691">
    <property type="term" value="P:cytokinin biosynthetic process"/>
    <property type="evidence" value="ECO:0007669"/>
    <property type="project" value="UniProtKB-KW"/>
</dbReference>
<gene>
    <name evidence="8" type="ORF">D0Y65_048251</name>
</gene>
<comment type="subcellular location">
    <subcellularLocation>
        <location evidence="1">Cytoplasm</location>
    </subcellularLocation>
</comment>
<dbReference type="EMBL" id="QZWG01000018">
    <property type="protein sequence ID" value="RZB51750.1"/>
    <property type="molecule type" value="Genomic_DNA"/>
</dbReference>
<keyword evidence="3" id="KW-0203">Cytokinin biosynthesis</keyword>
<comment type="caution">
    <text evidence="8">The sequence shown here is derived from an EMBL/GenBank/DDBJ whole genome shotgun (WGS) entry which is preliminary data.</text>
</comment>
<feature type="compositionally biased region" description="Basic and acidic residues" evidence="7">
    <location>
        <begin position="85"/>
        <end position="100"/>
    </location>
</feature>
<dbReference type="AlphaFoldDB" id="A0A445FS55"/>
<evidence type="ECO:0000256" key="4">
    <source>
        <dbReference type="ARBA" id="ARBA00022864"/>
    </source>
</evidence>
<reference evidence="8 9" key="1">
    <citation type="submission" date="2018-09" db="EMBL/GenBank/DDBJ databases">
        <title>A high-quality reference genome of wild soybean provides a powerful tool to mine soybean genomes.</title>
        <authorList>
            <person name="Xie M."/>
            <person name="Chung C.Y.L."/>
            <person name="Li M.-W."/>
            <person name="Wong F.-L."/>
            <person name="Chan T.-F."/>
            <person name="Lam H.-M."/>
        </authorList>
    </citation>
    <scope>NUCLEOTIDE SEQUENCE [LARGE SCALE GENOMIC DNA]</scope>
    <source>
        <strain evidence="9">cv. W05</strain>
        <tissue evidence="8">Hypocotyl of etiolated seedlings</tissue>
    </source>
</reference>
<evidence type="ECO:0000256" key="3">
    <source>
        <dbReference type="ARBA" id="ARBA00022712"/>
    </source>
</evidence>
<evidence type="ECO:0000256" key="6">
    <source>
        <dbReference type="ARBA" id="ARBA00024199"/>
    </source>
</evidence>
<evidence type="ECO:0000313" key="9">
    <source>
        <dbReference type="Proteomes" id="UP000289340"/>
    </source>
</evidence>
<accession>A0A445FS55</accession>
<keyword evidence="5" id="KW-0539">Nucleus</keyword>
<dbReference type="PANTHER" id="PTHR33347:SF34">
    <property type="entry name" value="PROTEIN SOB FIVE-LIKE 6"/>
    <property type="match status" value="1"/>
</dbReference>